<accession>A0ABV0BR07</accession>
<organism evidence="2 3">
    <name type="scientific">Sphingobacterium kitahiroshimense</name>
    <dbReference type="NCBI Taxonomy" id="470446"/>
    <lineage>
        <taxon>Bacteria</taxon>
        <taxon>Pseudomonadati</taxon>
        <taxon>Bacteroidota</taxon>
        <taxon>Sphingobacteriia</taxon>
        <taxon>Sphingobacteriales</taxon>
        <taxon>Sphingobacteriaceae</taxon>
        <taxon>Sphingobacterium</taxon>
    </lineage>
</organism>
<dbReference type="Pfam" id="PF06961">
    <property type="entry name" value="DUF1294"/>
    <property type="match status" value="1"/>
</dbReference>
<comment type="caution">
    <text evidence="2">The sequence shown here is derived from an EMBL/GenBank/DDBJ whole genome shotgun (WGS) entry which is preliminary data.</text>
</comment>
<proteinExistence type="predicted"/>
<keyword evidence="1" id="KW-1133">Transmembrane helix</keyword>
<keyword evidence="1" id="KW-0812">Transmembrane</keyword>
<keyword evidence="3" id="KW-1185">Reference proteome</keyword>
<feature type="transmembrane region" description="Helical" evidence="1">
    <location>
        <begin position="67"/>
        <end position="86"/>
    </location>
</feature>
<evidence type="ECO:0000256" key="1">
    <source>
        <dbReference type="SAM" id="Phobius"/>
    </source>
</evidence>
<sequence>MQQTIIFYLVFVNLLTFLLFYLDKRKAINKANRISEKTLLSFCAIGGSLGGFLGMQLFRHKTKKRSFLLPFIIIVILQVGSVYGYANYHHVI</sequence>
<gene>
    <name evidence="2" type="ORF">ABE541_08105</name>
</gene>
<reference evidence="2 3" key="1">
    <citation type="submission" date="2024-04" db="EMBL/GenBank/DDBJ databases">
        <title>WGS of bacteria from Torrens River.</title>
        <authorList>
            <person name="Wyrsch E.R."/>
            <person name="Drigo B."/>
        </authorList>
    </citation>
    <scope>NUCLEOTIDE SEQUENCE [LARGE SCALE GENOMIC DNA]</scope>
    <source>
        <strain evidence="2 3">TWI391</strain>
    </source>
</reference>
<dbReference type="Proteomes" id="UP001409291">
    <property type="component" value="Unassembled WGS sequence"/>
</dbReference>
<dbReference type="InterPro" id="IPR010718">
    <property type="entry name" value="DUF1294"/>
</dbReference>
<feature type="transmembrane region" description="Helical" evidence="1">
    <location>
        <begin position="34"/>
        <end position="55"/>
    </location>
</feature>
<dbReference type="EMBL" id="JBDJNQ010000003">
    <property type="protein sequence ID" value="MEN5377219.1"/>
    <property type="molecule type" value="Genomic_DNA"/>
</dbReference>
<dbReference type="RefSeq" id="WP_346581071.1">
    <property type="nucleotide sequence ID" value="NZ_JBDJLH010000004.1"/>
</dbReference>
<protein>
    <submittedName>
        <fullName evidence="2">DUF1294 domain-containing protein</fullName>
    </submittedName>
</protein>
<feature type="transmembrane region" description="Helical" evidence="1">
    <location>
        <begin position="6"/>
        <end position="22"/>
    </location>
</feature>
<name>A0ABV0BR07_9SPHI</name>
<keyword evidence="1" id="KW-0472">Membrane</keyword>
<evidence type="ECO:0000313" key="3">
    <source>
        <dbReference type="Proteomes" id="UP001409291"/>
    </source>
</evidence>
<evidence type="ECO:0000313" key="2">
    <source>
        <dbReference type="EMBL" id="MEN5377219.1"/>
    </source>
</evidence>